<dbReference type="PROSITE" id="PS50011">
    <property type="entry name" value="PROTEIN_KINASE_DOM"/>
    <property type="match status" value="1"/>
</dbReference>
<dbReference type="InterPro" id="IPR000719">
    <property type="entry name" value="Prot_kinase_dom"/>
</dbReference>
<accession>A0A6C0DZJ7</accession>
<dbReference type="SUPFAM" id="SSF56112">
    <property type="entry name" value="Protein kinase-like (PK-like)"/>
    <property type="match status" value="1"/>
</dbReference>
<dbReference type="InterPro" id="IPR008271">
    <property type="entry name" value="Ser/Thr_kinase_AS"/>
</dbReference>
<feature type="domain" description="Protein kinase" evidence="2">
    <location>
        <begin position="76"/>
        <end position="476"/>
    </location>
</feature>
<dbReference type="GO" id="GO:0005524">
    <property type="term" value="F:ATP binding"/>
    <property type="evidence" value="ECO:0007669"/>
    <property type="project" value="InterPro"/>
</dbReference>
<dbReference type="PROSITE" id="PS00108">
    <property type="entry name" value="PROTEIN_KINASE_ST"/>
    <property type="match status" value="1"/>
</dbReference>
<reference evidence="3" key="1">
    <citation type="journal article" date="2020" name="Nature">
        <title>Giant virus diversity and host interactions through global metagenomics.</title>
        <authorList>
            <person name="Schulz F."/>
            <person name="Roux S."/>
            <person name="Paez-Espino D."/>
            <person name="Jungbluth S."/>
            <person name="Walsh D.A."/>
            <person name="Denef V.J."/>
            <person name="McMahon K.D."/>
            <person name="Konstantinidis K.T."/>
            <person name="Eloe-Fadrosh E.A."/>
            <person name="Kyrpides N.C."/>
            <person name="Woyke T."/>
        </authorList>
    </citation>
    <scope>NUCLEOTIDE SEQUENCE</scope>
    <source>
        <strain evidence="3">GVMAG-M-3300023179-103</strain>
    </source>
</reference>
<evidence type="ECO:0000259" key="2">
    <source>
        <dbReference type="PROSITE" id="PS50011"/>
    </source>
</evidence>
<feature type="region of interest" description="Disordered" evidence="1">
    <location>
        <begin position="441"/>
        <end position="461"/>
    </location>
</feature>
<organism evidence="3">
    <name type="scientific">viral metagenome</name>
    <dbReference type="NCBI Taxonomy" id="1070528"/>
    <lineage>
        <taxon>unclassified sequences</taxon>
        <taxon>metagenomes</taxon>
        <taxon>organismal metagenomes</taxon>
    </lineage>
</organism>
<dbReference type="AlphaFoldDB" id="A0A6C0DZJ7"/>
<dbReference type="Gene3D" id="1.10.510.10">
    <property type="entry name" value="Transferase(Phosphotransferase) domain 1"/>
    <property type="match status" value="1"/>
</dbReference>
<proteinExistence type="predicted"/>
<dbReference type="EMBL" id="MN739697">
    <property type="protein sequence ID" value="QHT21872.1"/>
    <property type="molecule type" value="Genomic_DNA"/>
</dbReference>
<name>A0A6C0DZJ7_9ZZZZ</name>
<feature type="compositionally biased region" description="Basic residues" evidence="1">
    <location>
        <begin position="445"/>
        <end position="458"/>
    </location>
</feature>
<dbReference type="InterPro" id="IPR011009">
    <property type="entry name" value="Kinase-like_dom_sf"/>
</dbReference>
<protein>
    <recommendedName>
        <fullName evidence="2">Protein kinase domain-containing protein</fullName>
    </recommendedName>
</protein>
<sequence length="476" mass="55373">MSIKNDKTETINNRLNFVKSLLKNKELKPIVDYDNTNTDAYISYGKNKDDSCESYDTRTTLNKEIHDIRTIINELGGDLTYVKSGTTGHTFKGEQKDNNNNVLYEYAVKVVAYSIKDKYGDVHDTERPENAELLMIKLLSYFVVTKKTPHIVLPIGTFDTNINTFMKLIEQKQLIDKTKTKKNEKYKEFVERYEKGEFYDEVSILISEWANQGDFNDYVKLNNTKITTLDWKIFFFQIISTLAIIQSKYPAFRHNDLKANNILITRTNNKKTTQRYRIKNGNTQDKYIVPSNGFQLKIWDFDFACIPGIVNNKKVAISNKWSRGINIAPVQNRYYDVHYFFNTFIRKGFFPDIMTSDNIDKSVKNFILSIVPYKYQSGEYVAKGGRILHNIEYQIPAEILKNNPFFAEFRKNDDIKTSKSSKKSSIKMNDFLSSSKYNTITPTLHTKKPTKKTSKSTKKKDDGVYSFDIDKLLFDL</sequence>
<dbReference type="GO" id="GO:0004672">
    <property type="term" value="F:protein kinase activity"/>
    <property type="evidence" value="ECO:0007669"/>
    <property type="project" value="InterPro"/>
</dbReference>
<evidence type="ECO:0000256" key="1">
    <source>
        <dbReference type="SAM" id="MobiDB-lite"/>
    </source>
</evidence>
<evidence type="ECO:0000313" key="3">
    <source>
        <dbReference type="EMBL" id="QHT21872.1"/>
    </source>
</evidence>